<organism evidence="3 4">
    <name type="scientific">Yoonia rhodophyticola</name>
    <dbReference type="NCBI Taxonomy" id="3137370"/>
    <lineage>
        <taxon>Bacteria</taxon>
        <taxon>Pseudomonadati</taxon>
        <taxon>Pseudomonadota</taxon>
        <taxon>Alphaproteobacteria</taxon>
        <taxon>Rhodobacterales</taxon>
        <taxon>Paracoccaceae</taxon>
        <taxon>Yoonia</taxon>
    </lineage>
</organism>
<reference evidence="4" key="1">
    <citation type="submission" date="2024-04" db="EMBL/GenBank/DDBJ databases">
        <title>Phylogenomic analyses of a clade within the roseobacter group suggest taxonomic reassignments of species of the genera Aestuariivita, Citreicella, Loktanella, Nautella, Pelagibaca, Ruegeria, Thalassobius, Thiobacimonas and Tropicibacter, and the proposal o.</title>
        <authorList>
            <person name="Jeon C.O."/>
        </authorList>
    </citation>
    <scope>NUCLEOTIDE SEQUENCE [LARGE SCALE GENOMIC DNA]</scope>
    <source>
        <strain evidence="4">SS1-5</strain>
    </source>
</reference>
<reference evidence="3 4" key="2">
    <citation type="submission" date="2024-08" db="EMBL/GenBank/DDBJ databases">
        <title>Phylogenomic analyses of a clade within the roseobacter group suggest taxonomic reassignments of species of the genera Aestuariivita, Citreicella, Loktanella, Nautella, Pelagibaca, Ruegeria, Thalassobius, Thiobacimonas and Tropicibacter, and the proposal o.</title>
        <authorList>
            <person name="Jeon C.O."/>
        </authorList>
    </citation>
    <scope>NUCLEOTIDE SEQUENCE [LARGE SCALE GENOMIC DNA]</scope>
    <source>
        <strain evidence="3 4">SS1-5</strain>
    </source>
</reference>
<dbReference type="InterPro" id="IPR025402">
    <property type="entry name" value="DMP19_C"/>
</dbReference>
<dbReference type="Proteomes" id="UP001470809">
    <property type="component" value="Chromosome"/>
</dbReference>
<feature type="chain" id="PRO_5046017626" description="DNA mimic protein DMP19 C-terminal domain-containing protein" evidence="1">
    <location>
        <begin position="23"/>
        <end position="367"/>
    </location>
</feature>
<evidence type="ECO:0000259" key="2">
    <source>
        <dbReference type="Pfam" id="PF14300"/>
    </source>
</evidence>
<keyword evidence="4" id="KW-1185">Reference proteome</keyword>
<accession>A0ABZ3JCV2</accession>
<gene>
    <name evidence="3" type="ORF">AABB31_23025</name>
</gene>
<dbReference type="RefSeq" id="WP_373635591.1">
    <property type="nucleotide sequence ID" value="NZ_CP151767.2"/>
</dbReference>
<protein>
    <recommendedName>
        <fullName evidence="2">DNA mimic protein DMP19 C-terminal domain-containing protein</fullName>
    </recommendedName>
</protein>
<proteinExistence type="predicted"/>
<dbReference type="EMBL" id="CP151767">
    <property type="protein sequence ID" value="XFU26711.1"/>
    <property type="molecule type" value="Genomic_DNA"/>
</dbReference>
<feature type="signal peptide" evidence="1">
    <location>
        <begin position="1"/>
        <end position="22"/>
    </location>
</feature>
<dbReference type="Pfam" id="PF14300">
    <property type="entry name" value="DMP19"/>
    <property type="match status" value="1"/>
</dbReference>
<name>A0ABZ3JCV2_9RHOB</name>
<feature type="domain" description="DNA mimic protein DMP19 C-terminal" evidence="2">
    <location>
        <begin position="254"/>
        <end position="344"/>
    </location>
</feature>
<sequence>MRVLTGIVTGWLCMGAALPAAGQTGPVCEPEQPVQFQTHQLFDHDAVNLYASAFTAADILPIIDQSASPAQEYGFGVAIRAMLTEQLEAYPAAARDIQILGLLDRESRGNYGLLRMLTMPSAGYLPLYRDGLSAFDQSDRLRLIDAAIAILGGPDKSPMERRAIWQPKDADMPDPRIDDAIKALSDEWQALPPLWEVMLDQIAADPNLRSYYADRRADAGDDQRRGQMLQNAWACFGAPWQTPQQADAVFDAGPAAQRDMVLLSMLLGEIYNGGAGQLVDNYAGTMIPQMRQILLDGGLRQEGAALTTIMALFDTPYPRDTVMRRMQMSRWTADPDWDALTTQLPDTNINELIDQIGKAAGLWPLSP</sequence>
<evidence type="ECO:0000256" key="1">
    <source>
        <dbReference type="SAM" id="SignalP"/>
    </source>
</evidence>
<evidence type="ECO:0000313" key="3">
    <source>
        <dbReference type="EMBL" id="XFU26711.1"/>
    </source>
</evidence>
<evidence type="ECO:0000313" key="4">
    <source>
        <dbReference type="Proteomes" id="UP001470809"/>
    </source>
</evidence>
<keyword evidence="1" id="KW-0732">Signal</keyword>